<dbReference type="AlphaFoldDB" id="A0A4Y2HWW7"/>
<organism evidence="1 2">
    <name type="scientific">Araneus ventricosus</name>
    <name type="common">Orbweaver spider</name>
    <name type="synonym">Epeira ventricosa</name>
    <dbReference type="NCBI Taxonomy" id="182803"/>
    <lineage>
        <taxon>Eukaryota</taxon>
        <taxon>Metazoa</taxon>
        <taxon>Ecdysozoa</taxon>
        <taxon>Arthropoda</taxon>
        <taxon>Chelicerata</taxon>
        <taxon>Arachnida</taxon>
        <taxon>Araneae</taxon>
        <taxon>Araneomorphae</taxon>
        <taxon>Entelegynae</taxon>
        <taxon>Araneoidea</taxon>
        <taxon>Araneidae</taxon>
        <taxon>Araneus</taxon>
    </lineage>
</organism>
<sequence>MKRNQTVLAANKIQGRRTARILIAYIKTFLLKDHPFSNKSSIATKLAPFGRKVPKMVFITQKEKALLVHEAMKNSLNLLMGGNASGDFKVRPSYKYYYSETFRVFRSLTFIL</sequence>
<dbReference type="Proteomes" id="UP000499080">
    <property type="component" value="Unassembled WGS sequence"/>
</dbReference>
<keyword evidence="2" id="KW-1185">Reference proteome</keyword>
<dbReference type="EMBL" id="BGPR01002225">
    <property type="protein sequence ID" value="GBM70017.1"/>
    <property type="molecule type" value="Genomic_DNA"/>
</dbReference>
<protein>
    <submittedName>
        <fullName evidence="1">Uncharacterized protein</fullName>
    </submittedName>
</protein>
<proteinExistence type="predicted"/>
<evidence type="ECO:0000313" key="2">
    <source>
        <dbReference type="Proteomes" id="UP000499080"/>
    </source>
</evidence>
<comment type="caution">
    <text evidence="1">The sequence shown here is derived from an EMBL/GenBank/DDBJ whole genome shotgun (WGS) entry which is preliminary data.</text>
</comment>
<evidence type="ECO:0000313" key="1">
    <source>
        <dbReference type="EMBL" id="GBM70017.1"/>
    </source>
</evidence>
<name>A0A4Y2HWW7_ARAVE</name>
<accession>A0A4Y2HWW7</accession>
<reference evidence="1 2" key="1">
    <citation type="journal article" date="2019" name="Sci. Rep.">
        <title>Orb-weaving spider Araneus ventricosus genome elucidates the spidroin gene catalogue.</title>
        <authorList>
            <person name="Kono N."/>
            <person name="Nakamura H."/>
            <person name="Ohtoshi R."/>
            <person name="Moran D.A.P."/>
            <person name="Shinohara A."/>
            <person name="Yoshida Y."/>
            <person name="Fujiwara M."/>
            <person name="Mori M."/>
            <person name="Tomita M."/>
            <person name="Arakawa K."/>
        </authorList>
    </citation>
    <scope>NUCLEOTIDE SEQUENCE [LARGE SCALE GENOMIC DNA]</scope>
</reference>
<gene>
    <name evidence="1" type="ORF">AVEN_248835_1</name>
</gene>